<evidence type="ECO:0000313" key="3">
    <source>
        <dbReference type="EMBL" id="VFK33410.1"/>
    </source>
</evidence>
<dbReference type="InterPro" id="IPR046919">
    <property type="entry name" value="ABC-3C_CTD10"/>
</dbReference>
<dbReference type="Pfam" id="PF20275">
    <property type="entry name" value="CTD10"/>
    <property type="match status" value="1"/>
</dbReference>
<gene>
    <name evidence="2" type="ORF">BECKMB1821G_GA0114241_10439</name>
    <name evidence="4" type="ORF">BECKMB1821H_GA0114242_10449</name>
    <name evidence="3" type="ORF">BECKMB1821I_GA0114274_10459</name>
</gene>
<dbReference type="EMBL" id="CAADFQ010000045">
    <property type="protein sequence ID" value="VFK33410.1"/>
    <property type="molecule type" value="Genomic_DNA"/>
</dbReference>
<accession>A0A450XI32</accession>
<organism evidence="2">
    <name type="scientific">Candidatus Kentrum sp. MB</name>
    <dbReference type="NCBI Taxonomy" id="2138164"/>
    <lineage>
        <taxon>Bacteria</taxon>
        <taxon>Pseudomonadati</taxon>
        <taxon>Pseudomonadota</taxon>
        <taxon>Gammaproteobacteria</taxon>
        <taxon>Candidatus Kentrum</taxon>
    </lineage>
</organism>
<evidence type="ECO:0000313" key="4">
    <source>
        <dbReference type="EMBL" id="VFK76152.1"/>
    </source>
</evidence>
<name>A0A450XI32_9GAMM</name>
<evidence type="ECO:0000313" key="2">
    <source>
        <dbReference type="EMBL" id="VFK28936.1"/>
    </source>
</evidence>
<reference evidence="2" key="1">
    <citation type="submission" date="2019-02" db="EMBL/GenBank/DDBJ databases">
        <authorList>
            <person name="Gruber-Vodicka R. H."/>
            <person name="Seah K. B. B."/>
        </authorList>
    </citation>
    <scope>NUCLEOTIDE SEQUENCE</scope>
    <source>
        <strain evidence="2">BECK_BZ197</strain>
        <strain evidence="4">BECK_BZ198</strain>
        <strain evidence="3">BECK_BZ199</strain>
    </source>
</reference>
<sequence length="202" mass="23252">MDIRPQCRRWFASPCSEKLLLDFEKNNPDITLEPWGLEELRQIFRHLSLEDLESWFGPAPTEETELGFKNLQPVLERIATQASPPVQSIREVPRGKIEANALSESVATLLKAGMAKAPLVEEFFAKWRDPDFGERSAESFRKQYESLYEKFTPNRIFSELQGWAGGSARGAPEHELAVLSVLAYYFERCDIFEEPRESRNIQ</sequence>
<dbReference type="AlphaFoldDB" id="A0A450XI32"/>
<proteinExistence type="predicted"/>
<feature type="domain" description="ABC-three component systems C-terminal" evidence="1">
    <location>
        <begin position="70"/>
        <end position="193"/>
    </location>
</feature>
<dbReference type="EMBL" id="CAADFO010000043">
    <property type="protein sequence ID" value="VFK28936.1"/>
    <property type="molecule type" value="Genomic_DNA"/>
</dbReference>
<evidence type="ECO:0000259" key="1">
    <source>
        <dbReference type="Pfam" id="PF20275"/>
    </source>
</evidence>
<protein>
    <recommendedName>
        <fullName evidence="1">ABC-three component systems C-terminal domain-containing protein</fullName>
    </recommendedName>
</protein>
<dbReference type="EMBL" id="CAADGH010000044">
    <property type="protein sequence ID" value="VFK76152.1"/>
    <property type="molecule type" value="Genomic_DNA"/>
</dbReference>